<keyword evidence="1" id="KW-0732">Signal</keyword>
<feature type="chain" id="PRO_5040252540" evidence="1">
    <location>
        <begin position="18"/>
        <end position="327"/>
    </location>
</feature>
<sequence length="327" mass="35602">MWVKSLLVALAVSAVQGHMQLYEPAALKGGNNPYNEGGPDPYIQYPYGCCDKPHPGMCRGHLDLLGTRQGTPTATWQAGTKQTWSIYGLGPFAGNHYGGSCQTGFSIDKGKTFHVATSYIGNCPRRKGGMNETAQKFEFTVPSDLPVGEAVFAWTWVNRQQEFFMNCAVVNITKGESTIAGPPSHPPQTGPTGSGELDLGGCDCHCSSAVLNPDTDSYDGRNCTCTCSPPVRQRDLIVAHQHHRHNIYERFHHVHPKHKRAVAFRDRPLMMMANINPGFSCKTVRESGIETEYPNPGPDVVIGDTEYGGYSYGLPIGDCDVPMPSPA</sequence>
<dbReference type="AlphaFoldDB" id="A0A9P4SIF8"/>
<organism evidence="2 3">
    <name type="scientific">Patellaria atrata CBS 101060</name>
    <dbReference type="NCBI Taxonomy" id="1346257"/>
    <lineage>
        <taxon>Eukaryota</taxon>
        <taxon>Fungi</taxon>
        <taxon>Dikarya</taxon>
        <taxon>Ascomycota</taxon>
        <taxon>Pezizomycotina</taxon>
        <taxon>Dothideomycetes</taxon>
        <taxon>Dothideomycetes incertae sedis</taxon>
        <taxon>Patellariales</taxon>
        <taxon>Patellariaceae</taxon>
        <taxon>Patellaria</taxon>
    </lineage>
</organism>
<dbReference type="Proteomes" id="UP000799429">
    <property type="component" value="Unassembled WGS sequence"/>
</dbReference>
<feature type="signal peptide" evidence="1">
    <location>
        <begin position="1"/>
        <end position="17"/>
    </location>
</feature>
<dbReference type="PANTHER" id="PTHR36182:SF1">
    <property type="entry name" value="PROTEIN, PUTATIVE (AFU_ORTHOLOGUE AFUA_6G10930)-RELATED"/>
    <property type="match status" value="1"/>
</dbReference>
<dbReference type="Gene3D" id="2.70.50.70">
    <property type="match status" value="1"/>
</dbReference>
<gene>
    <name evidence="2" type="ORF">M501DRAFT_947119</name>
</gene>
<keyword evidence="2" id="KW-0560">Oxidoreductase</keyword>
<accession>A0A9P4SIF8</accession>
<keyword evidence="2" id="KW-0503">Monooxygenase</keyword>
<dbReference type="OrthoDB" id="2342176at2759"/>
<keyword evidence="3" id="KW-1185">Reference proteome</keyword>
<reference evidence="2" key="1">
    <citation type="journal article" date="2020" name="Stud. Mycol.">
        <title>101 Dothideomycetes genomes: a test case for predicting lifestyles and emergence of pathogens.</title>
        <authorList>
            <person name="Haridas S."/>
            <person name="Albert R."/>
            <person name="Binder M."/>
            <person name="Bloem J."/>
            <person name="Labutti K."/>
            <person name="Salamov A."/>
            <person name="Andreopoulos B."/>
            <person name="Baker S."/>
            <person name="Barry K."/>
            <person name="Bills G."/>
            <person name="Bluhm B."/>
            <person name="Cannon C."/>
            <person name="Castanera R."/>
            <person name="Culley D."/>
            <person name="Daum C."/>
            <person name="Ezra D."/>
            <person name="Gonzalez J."/>
            <person name="Henrissat B."/>
            <person name="Kuo A."/>
            <person name="Liang C."/>
            <person name="Lipzen A."/>
            <person name="Lutzoni F."/>
            <person name="Magnuson J."/>
            <person name="Mondo S."/>
            <person name="Nolan M."/>
            <person name="Ohm R."/>
            <person name="Pangilinan J."/>
            <person name="Park H.-J."/>
            <person name="Ramirez L."/>
            <person name="Alfaro M."/>
            <person name="Sun H."/>
            <person name="Tritt A."/>
            <person name="Yoshinaga Y."/>
            <person name="Zwiers L.-H."/>
            <person name="Turgeon B."/>
            <person name="Goodwin S."/>
            <person name="Spatafora J."/>
            <person name="Crous P."/>
            <person name="Grigoriev I."/>
        </authorList>
    </citation>
    <scope>NUCLEOTIDE SEQUENCE</scope>
    <source>
        <strain evidence="2">CBS 101060</strain>
    </source>
</reference>
<evidence type="ECO:0000313" key="3">
    <source>
        <dbReference type="Proteomes" id="UP000799429"/>
    </source>
</evidence>
<evidence type="ECO:0000256" key="1">
    <source>
        <dbReference type="SAM" id="SignalP"/>
    </source>
</evidence>
<dbReference type="EMBL" id="MU006089">
    <property type="protein sequence ID" value="KAF2843556.1"/>
    <property type="molecule type" value="Genomic_DNA"/>
</dbReference>
<proteinExistence type="predicted"/>
<protein>
    <submittedName>
        <fullName evidence="2">Lytic polysaccharide monooxygenase</fullName>
    </submittedName>
</protein>
<dbReference type="GO" id="GO:0004497">
    <property type="term" value="F:monooxygenase activity"/>
    <property type="evidence" value="ECO:0007669"/>
    <property type="project" value="UniProtKB-KW"/>
</dbReference>
<comment type="caution">
    <text evidence="2">The sequence shown here is derived from an EMBL/GenBank/DDBJ whole genome shotgun (WGS) entry which is preliminary data.</text>
</comment>
<dbReference type="PANTHER" id="PTHR36182">
    <property type="entry name" value="PROTEIN, PUTATIVE (AFU_ORTHOLOGUE AFUA_6G10930)-RELATED"/>
    <property type="match status" value="1"/>
</dbReference>
<name>A0A9P4SIF8_9PEZI</name>
<evidence type="ECO:0000313" key="2">
    <source>
        <dbReference type="EMBL" id="KAF2843556.1"/>
    </source>
</evidence>